<accession>A0A6C1B0S4</accession>
<dbReference type="AlphaFoldDB" id="A0A6C1B0S4"/>
<dbReference type="Pfam" id="PF05751">
    <property type="entry name" value="FixH"/>
    <property type="match status" value="1"/>
</dbReference>
<sequence length="167" mass="18174">MSARKPAAPWYRQGWPWFLIALPATAVVAGTVTAWMAIKSNDGLVVDDYYKQGLAIQKTMARGQEAATLGLSATIRLSAGSAQVELSSATGEPLPDTLFFTLAYATRANLDQTVTLVGNNGKYQAPIQPLRAGHWKLLLEDESRAWRLTGAIHLPTETEVRLIPPDK</sequence>
<keyword evidence="1" id="KW-0812">Transmembrane</keyword>
<organism evidence="2 3">
    <name type="scientific">Nitrogeniibacter mangrovi</name>
    <dbReference type="NCBI Taxonomy" id="2016596"/>
    <lineage>
        <taxon>Bacteria</taxon>
        <taxon>Pseudomonadati</taxon>
        <taxon>Pseudomonadota</taxon>
        <taxon>Betaproteobacteria</taxon>
        <taxon>Rhodocyclales</taxon>
        <taxon>Zoogloeaceae</taxon>
        <taxon>Nitrogeniibacter</taxon>
    </lineage>
</organism>
<keyword evidence="1" id="KW-1133">Transmembrane helix</keyword>
<gene>
    <name evidence="2" type="ORF">G3580_05825</name>
</gene>
<dbReference type="InterPro" id="IPR008620">
    <property type="entry name" value="FixH"/>
</dbReference>
<keyword evidence="3" id="KW-1185">Reference proteome</keyword>
<reference evidence="2 3" key="1">
    <citation type="submission" date="2020-02" db="EMBL/GenBank/DDBJ databases">
        <title>Nitrogenibacter mangrovi gen. nov., sp. nov. isolated from mangrove sediment, a denitrifying betaproteobacterium.</title>
        <authorList>
            <person name="Liao H."/>
            <person name="Tian Y."/>
        </authorList>
    </citation>
    <scope>NUCLEOTIDE SEQUENCE [LARGE SCALE GENOMIC DNA]</scope>
    <source>
        <strain evidence="2 3">M9-3-2</strain>
    </source>
</reference>
<feature type="transmembrane region" description="Helical" evidence="1">
    <location>
        <begin position="15"/>
        <end position="38"/>
    </location>
</feature>
<evidence type="ECO:0000256" key="1">
    <source>
        <dbReference type="SAM" id="Phobius"/>
    </source>
</evidence>
<dbReference type="RefSeq" id="WP_173764367.1">
    <property type="nucleotide sequence ID" value="NZ_CP048836.1"/>
</dbReference>
<protein>
    <submittedName>
        <fullName evidence="2">FixH family protein</fullName>
    </submittedName>
</protein>
<proteinExistence type="predicted"/>
<name>A0A6C1B0S4_9RHOO</name>
<dbReference type="EMBL" id="CP048836">
    <property type="protein sequence ID" value="QID17202.1"/>
    <property type="molecule type" value="Genomic_DNA"/>
</dbReference>
<keyword evidence="1" id="KW-0472">Membrane</keyword>
<dbReference type="Proteomes" id="UP000501991">
    <property type="component" value="Chromosome"/>
</dbReference>
<evidence type="ECO:0000313" key="3">
    <source>
        <dbReference type="Proteomes" id="UP000501991"/>
    </source>
</evidence>
<dbReference type="KEGG" id="azq:G3580_05825"/>
<evidence type="ECO:0000313" key="2">
    <source>
        <dbReference type="EMBL" id="QID17202.1"/>
    </source>
</evidence>